<proteinExistence type="predicted"/>
<keyword evidence="2" id="KW-1185">Reference proteome</keyword>
<reference evidence="1" key="2">
    <citation type="submission" date="2022-01" db="EMBL/GenBank/DDBJ databases">
        <authorList>
            <person name="Yamashiro T."/>
            <person name="Shiraishi A."/>
            <person name="Satake H."/>
            <person name="Nakayama K."/>
        </authorList>
    </citation>
    <scope>NUCLEOTIDE SEQUENCE</scope>
</reference>
<dbReference type="EMBL" id="BQNB010008753">
    <property type="protein sequence ID" value="GJS53836.1"/>
    <property type="molecule type" value="Genomic_DNA"/>
</dbReference>
<organism evidence="1 2">
    <name type="scientific">Tanacetum coccineum</name>
    <dbReference type="NCBI Taxonomy" id="301880"/>
    <lineage>
        <taxon>Eukaryota</taxon>
        <taxon>Viridiplantae</taxon>
        <taxon>Streptophyta</taxon>
        <taxon>Embryophyta</taxon>
        <taxon>Tracheophyta</taxon>
        <taxon>Spermatophyta</taxon>
        <taxon>Magnoliopsida</taxon>
        <taxon>eudicotyledons</taxon>
        <taxon>Gunneridae</taxon>
        <taxon>Pentapetalae</taxon>
        <taxon>asterids</taxon>
        <taxon>campanulids</taxon>
        <taxon>Asterales</taxon>
        <taxon>Asteraceae</taxon>
        <taxon>Asteroideae</taxon>
        <taxon>Anthemideae</taxon>
        <taxon>Anthemidinae</taxon>
        <taxon>Tanacetum</taxon>
    </lineage>
</organism>
<evidence type="ECO:0000313" key="1">
    <source>
        <dbReference type="EMBL" id="GJS53836.1"/>
    </source>
</evidence>
<sequence length="82" mass="9519">MHLLELEDTGVAHLPNIKTRPDWLKPVPEEDVPKTLEPDWVIPLNDLPDTENNWADALAKMYKDPEENKLLRKIEDMGSFIK</sequence>
<evidence type="ECO:0000313" key="2">
    <source>
        <dbReference type="Proteomes" id="UP001151760"/>
    </source>
</evidence>
<dbReference type="Proteomes" id="UP001151760">
    <property type="component" value="Unassembled WGS sequence"/>
</dbReference>
<name>A0ABQ4WMJ9_9ASTR</name>
<reference evidence="1" key="1">
    <citation type="journal article" date="2022" name="Int. J. Mol. Sci.">
        <title>Draft Genome of Tanacetum Coccineum: Genomic Comparison of Closely Related Tanacetum-Family Plants.</title>
        <authorList>
            <person name="Yamashiro T."/>
            <person name="Shiraishi A."/>
            <person name="Nakayama K."/>
            <person name="Satake H."/>
        </authorList>
    </citation>
    <scope>NUCLEOTIDE SEQUENCE</scope>
</reference>
<gene>
    <name evidence="1" type="ORF">Tco_0627198</name>
</gene>
<protein>
    <submittedName>
        <fullName evidence="1">Uncharacterized protein</fullName>
    </submittedName>
</protein>
<comment type="caution">
    <text evidence="1">The sequence shown here is derived from an EMBL/GenBank/DDBJ whole genome shotgun (WGS) entry which is preliminary data.</text>
</comment>
<accession>A0ABQ4WMJ9</accession>